<name>A0AAD7B386_9AGAR</name>
<dbReference type="AlphaFoldDB" id="A0AAD7B386"/>
<reference evidence="2" key="1">
    <citation type="submission" date="2023-03" db="EMBL/GenBank/DDBJ databases">
        <title>Massive genome expansion in bonnet fungi (Mycena s.s.) driven by repeated elements and novel gene families across ecological guilds.</title>
        <authorList>
            <consortium name="Lawrence Berkeley National Laboratory"/>
            <person name="Harder C.B."/>
            <person name="Miyauchi S."/>
            <person name="Viragh M."/>
            <person name="Kuo A."/>
            <person name="Thoen E."/>
            <person name="Andreopoulos B."/>
            <person name="Lu D."/>
            <person name="Skrede I."/>
            <person name="Drula E."/>
            <person name="Henrissat B."/>
            <person name="Morin E."/>
            <person name="Kohler A."/>
            <person name="Barry K."/>
            <person name="LaButti K."/>
            <person name="Morin E."/>
            <person name="Salamov A."/>
            <person name="Lipzen A."/>
            <person name="Mereny Z."/>
            <person name="Hegedus B."/>
            <person name="Baldrian P."/>
            <person name="Stursova M."/>
            <person name="Weitz H."/>
            <person name="Taylor A."/>
            <person name="Grigoriev I.V."/>
            <person name="Nagy L.G."/>
            <person name="Martin F."/>
            <person name="Kauserud H."/>
        </authorList>
    </citation>
    <scope>NUCLEOTIDE SEQUENCE</scope>
    <source>
        <strain evidence="2">9284</strain>
    </source>
</reference>
<evidence type="ECO:0000256" key="1">
    <source>
        <dbReference type="SAM" id="MobiDB-lite"/>
    </source>
</evidence>
<dbReference type="EMBL" id="JARKIF010000045">
    <property type="protein sequence ID" value="KAJ7608333.1"/>
    <property type="molecule type" value="Genomic_DNA"/>
</dbReference>
<keyword evidence="3" id="KW-1185">Reference proteome</keyword>
<evidence type="ECO:0000313" key="2">
    <source>
        <dbReference type="EMBL" id="KAJ7608333.1"/>
    </source>
</evidence>
<gene>
    <name evidence="2" type="ORF">FB45DRAFT_877206</name>
</gene>
<evidence type="ECO:0000313" key="3">
    <source>
        <dbReference type="Proteomes" id="UP001221142"/>
    </source>
</evidence>
<feature type="region of interest" description="Disordered" evidence="1">
    <location>
        <begin position="342"/>
        <end position="378"/>
    </location>
</feature>
<accession>A0AAD7B386</accession>
<comment type="caution">
    <text evidence="2">The sequence shown here is derived from an EMBL/GenBank/DDBJ whole genome shotgun (WGS) entry which is preliminary data.</text>
</comment>
<sequence length="392" mass="44996">MFPPELVELIVRYGWECLSTSSHRHGYSMACWMLVSREWLSIVIPIFLRDVWATSQPLMIHLLRNGRSPGLVYRLAGITDVRQYLAENCRSLTVSIYEGWTGEYDRQCTELAEYVADPSRERVVQRWLGYEREPYYGVPLQKLRNVILDWLSNITSLHFVLVDCLPTYWYWNVKYDTHEMVNEIKRAWSIHALKRDRITDLHFTFAYTSSLPPLLVSAPRGTLYPPRDRWDLPTFPEFDTVKRLVVRDANADFVAFLTTQFPELECIESTATFGAEDLPPEVAERVGDRMVFRRLAPTTDWGIVGSDLKVRTKEPSPAMATEPPPTPMVDTLPVSQPDAALISRPDVPCVPQTDPPPATSVHVPKEDSITAPEKKKKSSLWSVIKRAFRKSK</sequence>
<dbReference type="Proteomes" id="UP001221142">
    <property type="component" value="Unassembled WGS sequence"/>
</dbReference>
<organism evidence="2 3">
    <name type="scientific">Roridomyces roridus</name>
    <dbReference type="NCBI Taxonomy" id="1738132"/>
    <lineage>
        <taxon>Eukaryota</taxon>
        <taxon>Fungi</taxon>
        <taxon>Dikarya</taxon>
        <taxon>Basidiomycota</taxon>
        <taxon>Agaricomycotina</taxon>
        <taxon>Agaricomycetes</taxon>
        <taxon>Agaricomycetidae</taxon>
        <taxon>Agaricales</taxon>
        <taxon>Marasmiineae</taxon>
        <taxon>Mycenaceae</taxon>
        <taxon>Roridomyces</taxon>
    </lineage>
</organism>
<proteinExistence type="predicted"/>
<protein>
    <submittedName>
        <fullName evidence="2">Uncharacterized protein</fullName>
    </submittedName>
</protein>